<evidence type="ECO:0000313" key="7">
    <source>
        <dbReference type="Ensembl" id="ENSSSCP00050016571.1"/>
    </source>
</evidence>
<dbReference type="InterPro" id="IPR027417">
    <property type="entry name" value="P-loop_NTPase"/>
</dbReference>
<dbReference type="Proteomes" id="UP000694726">
    <property type="component" value="Unplaced"/>
</dbReference>
<dbReference type="Ensembl" id="ENSSSCT00015103337.1">
    <property type="protein sequence ID" value="ENSSSCP00015043040.1"/>
    <property type="gene ID" value="ENSSSCG00015076617.1"/>
</dbReference>
<evidence type="ECO:0000256" key="2">
    <source>
        <dbReference type="ARBA" id="ARBA00022679"/>
    </source>
</evidence>
<sequence>MDHTNQYLLNFKGYYFQRFLAETDILENLADFEIRDDDVFIITYPKSGTIWAQQILSLIYFEGHRTRTEMVEIYHRVLFLEYNPEKVDYVKRPSPRLFSSHLPYYLAPKGLKNKKPKVCHRKSLHRPFSETKILSSDIFLQVHLSTSFHVIIIFLTVFYILKILEFPGGSVG</sequence>
<evidence type="ECO:0000256" key="3">
    <source>
        <dbReference type="ARBA" id="ARBA00048219"/>
    </source>
</evidence>
<evidence type="ECO:0000256" key="1">
    <source>
        <dbReference type="ARBA" id="ARBA00005771"/>
    </source>
</evidence>
<keyword evidence="5" id="KW-1133">Transmembrane helix</keyword>
<name>A0A8D1M0E0_PIG</name>
<keyword evidence="5" id="KW-0472">Membrane</keyword>
<dbReference type="Pfam" id="PF00685">
    <property type="entry name" value="Sulfotransfer_1"/>
    <property type="match status" value="1"/>
</dbReference>
<reference evidence="7" key="1">
    <citation type="submission" date="2025-05" db="UniProtKB">
        <authorList>
            <consortium name="Ensembl"/>
        </authorList>
    </citation>
    <scope>IDENTIFICATION</scope>
</reference>
<dbReference type="PANTHER" id="PTHR11783">
    <property type="entry name" value="SULFOTRANSFERASE SULT"/>
    <property type="match status" value="1"/>
</dbReference>
<dbReference type="GO" id="GO:0008146">
    <property type="term" value="F:sulfotransferase activity"/>
    <property type="evidence" value="ECO:0007669"/>
    <property type="project" value="InterPro"/>
</dbReference>
<protein>
    <recommendedName>
        <fullName evidence="4">Sulfotransferase</fullName>
        <ecNumber evidence="4">2.8.2.-</ecNumber>
    </recommendedName>
</protein>
<accession>A0A8D1M0E0</accession>
<keyword evidence="2 4" id="KW-0808">Transferase</keyword>
<organism evidence="7 8">
    <name type="scientific">Sus scrofa</name>
    <name type="common">Pig</name>
    <dbReference type="NCBI Taxonomy" id="9823"/>
    <lineage>
        <taxon>Eukaryota</taxon>
        <taxon>Metazoa</taxon>
        <taxon>Chordata</taxon>
        <taxon>Craniata</taxon>
        <taxon>Vertebrata</taxon>
        <taxon>Euteleostomi</taxon>
        <taxon>Mammalia</taxon>
        <taxon>Eutheria</taxon>
        <taxon>Laurasiatheria</taxon>
        <taxon>Artiodactyla</taxon>
        <taxon>Suina</taxon>
        <taxon>Suidae</taxon>
        <taxon>Sus</taxon>
    </lineage>
</organism>
<evidence type="ECO:0000259" key="6">
    <source>
        <dbReference type="Pfam" id="PF00685"/>
    </source>
</evidence>
<dbReference type="EC" id="2.8.2.-" evidence="4"/>
<evidence type="ECO:0000256" key="4">
    <source>
        <dbReference type="RuleBase" id="RU361155"/>
    </source>
</evidence>
<dbReference type="Ensembl" id="ENSSSCT00050039989.1">
    <property type="protein sequence ID" value="ENSSSCP00050016571.1"/>
    <property type="gene ID" value="ENSSSCG00050029728.1"/>
</dbReference>
<dbReference type="InterPro" id="IPR000863">
    <property type="entry name" value="Sulfotransferase_dom"/>
</dbReference>
<keyword evidence="5" id="KW-0812">Transmembrane</keyword>
<comment type="similarity">
    <text evidence="1 4">Belongs to the sulfotransferase 1 family.</text>
</comment>
<dbReference type="AlphaFoldDB" id="A0A8D1M0E0"/>
<evidence type="ECO:0000313" key="8">
    <source>
        <dbReference type="Proteomes" id="UP000694571"/>
    </source>
</evidence>
<evidence type="ECO:0000256" key="5">
    <source>
        <dbReference type="SAM" id="Phobius"/>
    </source>
</evidence>
<feature type="transmembrane region" description="Helical" evidence="5">
    <location>
        <begin position="138"/>
        <end position="161"/>
    </location>
</feature>
<comment type="catalytic activity">
    <reaction evidence="3">
        <text>4-ethylphenol + 3'-phosphoadenylyl sulfate = 4-ethylphenyl sulfate + adenosine 3',5'-bisphosphate + H(+)</text>
        <dbReference type="Rhea" id="RHEA:70607"/>
        <dbReference type="ChEBI" id="CHEBI:15378"/>
        <dbReference type="ChEBI" id="CHEBI:49584"/>
        <dbReference type="ChEBI" id="CHEBI:58339"/>
        <dbReference type="ChEBI" id="CHEBI:58343"/>
        <dbReference type="ChEBI" id="CHEBI:133681"/>
    </reaction>
    <physiologicalReaction direction="left-to-right" evidence="3">
        <dbReference type="Rhea" id="RHEA:70608"/>
    </physiologicalReaction>
</comment>
<dbReference type="SUPFAM" id="SSF52540">
    <property type="entry name" value="P-loop containing nucleoside triphosphate hydrolases"/>
    <property type="match status" value="1"/>
</dbReference>
<dbReference type="Proteomes" id="UP000694571">
    <property type="component" value="Unplaced"/>
</dbReference>
<proteinExistence type="inferred from homology"/>
<dbReference type="Gene3D" id="3.40.50.300">
    <property type="entry name" value="P-loop containing nucleotide triphosphate hydrolases"/>
    <property type="match status" value="1"/>
</dbReference>
<feature type="domain" description="Sulfotransferase" evidence="6">
    <location>
        <begin position="36"/>
        <end position="118"/>
    </location>
</feature>